<sequence>MCHDISWLSAFVATVGFQFRTEVMNPVEASDLGKLCLDEAVRAAGRDGNPVPHMVRTSSLVHKIFSRWAVF</sequence>
<evidence type="ECO:0000313" key="1">
    <source>
        <dbReference type="EMBL" id="ARP82980.1"/>
    </source>
</evidence>
<dbReference type="KEGG" id="bgv:CAL12_20610"/>
<dbReference type="STRING" id="1416806.CAL12_20610"/>
<proteinExistence type="predicted"/>
<name>A0A1W6YPG0_9BORD</name>
<protein>
    <submittedName>
        <fullName evidence="1">Uncharacterized protein</fullName>
    </submittedName>
</protein>
<accession>A0A1W6YPG0</accession>
<organism evidence="1 2">
    <name type="scientific">Bordetella genomosp. 8</name>
    <dbReference type="NCBI Taxonomy" id="1416806"/>
    <lineage>
        <taxon>Bacteria</taxon>
        <taxon>Pseudomonadati</taxon>
        <taxon>Pseudomonadota</taxon>
        <taxon>Betaproteobacteria</taxon>
        <taxon>Burkholderiales</taxon>
        <taxon>Alcaligenaceae</taxon>
        <taxon>Bordetella</taxon>
    </lineage>
</organism>
<dbReference type="AlphaFoldDB" id="A0A1W6YPG0"/>
<dbReference type="EMBL" id="CP021108">
    <property type="protein sequence ID" value="ARP82980.1"/>
    <property type="molecule type" value="Genomic_DNA"/>
</dbReference>
<reference evidence="1 2" key="1">
    <citation type="submission" date="2017-05" db="EMBL/GenBank/DDBJ databases">
        <title>Complete and WGS of Bordetella genogroups.</title>
        <authorList>
            <person name="Spilker T."/>
            <person name="LiPuma J."/>
        </authorList>
    </citation>
    <scope>NUCLEOTIDE SEQUENCE [LARGE SCALE GENOMIC DNA]</scope>
    <source>
        <strain evidence="1 2">AU19157</strain>
    </source>
</reference>
<dbReference type="Proteomes" id="UP000194151">
    <property type="component" value="Chromosome"/>
</dbReference>
<evidence type="ECO:0000313" key="2">
    <source>
        <dbReference type="Proteomes" id="UP000194151"/>
    </source>
</evidence>
<keyword evidence="2" id="KW-1185">Reference proteome</keyword>
<gene>
    <name evidence="1" type="ORF">CAL12_20610</name>
</gene>